<dbReference type="Proteomes" id="UP001183420">
    <property type="component" value="Unassembled WGS sequence"/>
</dbReference>
<comment type="caution">
    <text evidence="1">The sequence shown here is derived from an EMBL/GenBank/DDBJ whole genome shotgun (WGS) entry which is preliminary data.</text>
</comment>
<dbReference type="RefSeq" id="WP_311599041.1">
    <property type="nucleotide sequence ID" value="NZ_JAVREM010000015.1"/>
</dbReference>
<dbReference type="InterPro" id="IPR033469">
    <property type="entry name" value="CYTH-like_dom_sf"/>
</dbReference>
<accession>A0ABU2LPV1</accession>
<organism evidence="1 2">
    <name type="scientific">Streptomyces millisiae</name>
    <dbReference type="NCBI Taxonomy" id="3075542"/>
    <lineage>
        <taxon>Bacteria</taxon>
        <taxon>Bacillati</taxon>
        <taxon>Actinomycetota</taxon>
        <taxon>Actinomycetes</taxon>
        <taxon>Kitasatosporales</taxon>
        <taxon>Streptomycetaceae</taxon>
        <taxon>Streptomyces</taxon>
    </lineage>
</organism>
<name>A0ABU2LPV1_9ACTN</name>
<evidence type="ECO:0000313" key="2">
    <source>
        <dbReference type="Proteomes" id="UP001183420"/>
    </source>
</evidence>
<dbReference type="SUPFAM" id="SSF55154">
    <property type="entry name" value="CYTH-like phosphatases"/>
    <property type="match status" value="1"/>
</dbReference>
<proteinExistence type="predicted"/>
<sequence length="184" mass="20600">MTRVRECEAKVLGIDPYDIAQRISDAGGAFVSDRLMRRYVYDLRPPEPGKWVRLRDSGTEVTICVKEIVSSAVDGVLETELAVMDFDAAHGLLQNLGFTAKAYQENRRASWRLGATRLEIDSWPLIPPYLEIEGDGAEDVYQAVKLLGFGPGVLTSENTTDVYRRYGIDLEAVTELRFPAQTEK</sequence>
<dbReference type="EMBL" id="JAVREM010000015">
    <property type="protein sequence ID" value="MDT0319629.1"/>
    <property type="molecule type" value="Genomic_DNA"/>
</dbReference>
<protein>
    <submittedName>
        <fullName evidence="1">Adenylate cyclase</fullName>
    </submittedName>
</protein>
<gene>
    <name evidence="1" type="ORF">RNC47_14920</name>
</gene>
<keyword evidence="2" id="KW-1185">Reference proteome</keyword>
<reference evidence="2" key="1">
    <citation type="submission" date="2023-07" db="EMBL/GenBank/DDBJ databases">
        <title>30 novel species of actinomycetes from the DSMZ collection.</title>
        <authorList>
            <person name="Nouioui I."/>
        </authorList>
    </citation>
    <scope>NUCLEOTIDE SEQUENCE [LARGE SCALE GENOMIC DNA]</scope>
    <source>
        <strain evidence="2">DSM 44918</strain>
    </source>
</reference>
<evidence type="ECO:0000313" key="1">
    <source>
        <dbReference type="EMBL" id="MDT0319629.1"/>
    </source>
</evidence>
<dbReference type="Gene3D" id="2.40.320.10">
    <property type="entry name" value="Hypothetical Protein Pfu-838710-001"/>
    <property type="match status" value="1"/>
</dbReference>